<keyword evidence="1" id="KW-0812">Transmembrane</keyword>
<dbReference type="EMBL" id="CP132191">
    <property type="protein sequence ID" value="WLP85532.1"/>
    <property type="molecule type" value="Genomic_DNA"/>
</dbReference>
<name>A0ABY9HAA9_9MOLU</name>
<keyword evidence="3" id="KW-1185">Reference proteome</keyword>
<reference evidence="2" key="1">
    <citation type="submission" date="2023-08" db="EMBL/GenBank/DDBJ databases">
        <title>Complete genome sequence of Mycoplasma seminis 2200.</title>
        <authorList>
            <person name="Spergser J."/>
        </authorList>
    </citation>
    <scope>NUCLEOTIDE SEQUENCE [LARGE SCALE GENOMIC DNA]</scope>
    <source>
        <strain evidence="2">2200</strain>
    </source>
</reference>
<sequence>MENKLIATVNLFASVSNTIQPTANVEVVKEKVKNNSVNEQNQKEVEKIQKSLLEKHSKEINNIAENVLNTKKSSKSVLGDIDNETINQIAEDGLKELVKNKTISISKEQIEKMQTNEMKLKIANDIKNEIKKVSLDFKKTQKMNKKPNYKKTITEVKRVQTTSNPEWTVNDDGSINSKFILLKLKKLDDLYNEYKINYLPQLEMLQHLTEIKKALVASSIAFAASAAILYFVSFWTGGITGAFAVAASVTAGACSLAATIIDSKINKFKSEFKQLENIYYKISMPKFWTVSSNVIGLISFANDIAAWKQITNSIKYNLPASVSNFSAALGITTNLLSIGFNSVELANTCKELEINGRRILEIKEILRNIVSQKELFEKVDWVVVDETPMDKLYTEGGKGGKNLMFMNLKTKEVKPLEYFLSLTKSQLYYMGLMKVHHPQTGWYIKKLPNDSKEDNLG</sequence>
<accession>A0ABY9HAA9</accession>
<feature type="transmembrane region" description="Helical" evidence="1">
    <location>
        <begin position="214"/>
        <end position="235"/>
    </location>
</feature>
<feature type="transmembrane region" description="Helical" evidence="1">
    <location>
        <begin position="241"/>
        <end position="261"/>
    </location>
</feature>
<keyword evidence="1" id="KW-0472">Membrane</keyword>
<evidence type="ECO:0000313" key="2">
    <source>
        <dbReference type="EMBL" id="WLP85532.1"/>
    </source>
</evidence>
<evidence type="ECO:0000313" key="3">
    <source>
        <dbReference type="Proteomes" id="UP001237011"/>
    </source>
</evidence>
<protein>
    <submittedName>
        <fullName evidence="2">Uncharacterized protein</fullName>
    </submittedName>
</protein>
<keyword evidence="1" id="KW-1133">Transmembrane helix</keyword>
<dbReference type="RefSeq" id="WP_305937964.1">
    <property type="nucleotide sequence ID" value="NZ_CP132191.1"/>
</dbReference>
<evidence type="ECO:0000256" key="1">
    <source>
        <dbReference type="SAM" id="Phobius"/>
    </source>
</evidence>
<gene>
    <name evidence="2" type="ORF">Q8852_04420</name>
</gene>
<organism evidence="2 3">
    <name type="scientific">Mycoplasma seminis</name>
    <dbReference type="NCBI Taxonomy" id="512749"/>
    <lineage>
        <taxon>Bacteria</taxon>
        <taxon>Bacillati</taxon>
        <taxon>Mycoplasmatota</taxon>
        <taxon>Mollicutes</taxon>
        <taxon>Mycoplasmataceae</taxon>
        <taxon>Mycoplasma</taxon>
    </lineage>
</organism>
<dbReference type="Proteomes" id="UP001237011">
    <property type="component" value="Chromosome"/>
</dbReference>
<proteinExistence type="predicted"/>